<name>A0ABM1W1Z1_APLCA</name>
<reference evidence="3" key="1">
    <citation type="submission" date="2025-08" db="UniProtKB">
        <authorList>
            <consortium name="RefSeq"/>
        </authorList>
    </citation>
    <scope>IDENTIFICATION</scope>
</reference>
<gene>
    <name evidence="3" type="primary">LOC118478698</name>
</gene>
<proteinExistence type="predicted"/>
<feature type="region of interest" description="Disordered" evidence="1">
    <location>
        <begin position="71"/>
        <end position="198"/>
    </location>
</feature>
<dbReference type="GeneID" id="118478698"/>
<dbReference type="Proteomes" id="UP000694888">
    <property type="component" value="Unplaced"/>
</dbReference>
<evidence type="ECO:0000256" key="1">
    <source>
        <dbReference type="SAM" id="MobiDB-lite"/>
    </source>
</evidence>
<dbReference type="RefSeq" id="XP_035828684.1">
    <property type="nucleotide sequence ID" value="XM_035972791.1"/>
</dbReference>
<keyword evidence="2" id="KW-1185">Reference proteome</keyword>
<evidence type="ECO:0000313" key="2">
    <source>
        <dbReference type="Proteomes" id="UP000694888"/>
    </source>
</evidence>
<protein>
    <submittedName>
        <fullName evidence="3">Pre-mRNA-splicing factor 38B-like</fullName>
    </submittedName>
</protein>
<feature type="compositionally biased region" description="Basic residues" evidence="1">
    <location>
        <begin position="112"/>
        <end position="126"/>
    </location>
</feature>
<organism evidence="2 3">
    <name type="scientific">Aplysia californica</name>
    <name type="common">California sea hare</name>
    <dbReference type="NCBI Taxonomy" id="6500"/>
    <lineage>
        <taxon>Eukaryota</taxon>
        <taxon>Metazoa</taxon>
        <taxon>Spiralia</taxon>
        <taxon>Lophotrochozoa</taxon>
        <taxon>Mollusca</taxon>
        <taxon>Gastropoda</taxon>
        <taxon>Heterobranchia</taxon>
        <taxon>Euthyneura</taxon>
        <taxon>Tectipleura</taxon>
        <taxon>Aplysiida</taxon>
        <taxon>Aplysioidea</taxon>
        <taxon>Aplysiidae</taxon>
        <taxon>Aplysia</taxon>
    </lineage>
</organism>
<accession>A0ABM1W1Z1</accession>
<evidence type="ECO:0000313" key="3">
    <source>
        <dbReference type="RefSeq" id="XP_035828684.1"/>
    </source>
</evidence>
<feature type="compositionally biased region" description="Low complexity" evidence="1">
    <location>
        <begin position="186"/>
        <end position="198"/>
    </location>
</feature>
<sequence>MSKHSMNGLQLSVNSVVNVLIKKHDSRGLSLKEIKQELVKRKELPLNATDSVLRSAIRRGIRTRRIKKVRFQPDNRNRSGSGCQFHKPDLPFHRSQKSGGQDASKEQEPTRHRSRSRGQHQHRHRVSSSPSSVASLDDRHHQGHQKWPRSESRREIMLQSRSHRLHMNRSREAGSGKHRRRRESSGSRNHSNSSRFSR</sequence>